<proteinExistence type="predicted"/>
<feature type="compositionally biased region" description="Polar residues" evidence="2">
    <location>
        <begin position="1070"/>
        <end position="1080"/>
    </location>
</feature>
<feature type="region of interest" description="Disordered" evidence="2">
    <location>
        <begin position="2759"/>
        <end position="2779"/>
    </location>
</feature>
<feature type="coiled-coil region" evidence="1">
    <location>
        <begin position="973"/>
        <end position="1000"/>
    </location>
</feature>
<sequence>MLKVTGRHPLSARSPQIRYRRNQAEENEFGSRSDARKREDKDAAVSTRDTDYPPTSKPSKSNLSSQRRRQSTPGVIEQEEKVDALVTAGDLMPATENIAERTTDLVNTKKHSYTEDISASLSSPKSLLVATSSAGAGTFVSSMPSLTKLQSSFTARELALFTRRLNTSDQETSSQTRYHVASHPHSTSPVRETLQTKRTSKEDHNTHKRALSSSTSGGVDDLLVGEERQVNLSSWRQIDTSINHIYEDPSIDMVQFHLLHSHHTVSGQKKRKMVERERVLAAASGLREHQSEEKRRQEELLQRRSRMQQMSEAIRLQNQRAIRTRGVHAVSFADGHRKRDRQSNSAPTLPARKPPVPRLSGNNGSSARQQSSKRRMKQKDAGPQGGVSASILMGVALSGSNTPNEGNIAKPQERVTTSPTGEDQGVKRRPPTTISRTSLQKKKKQDPTAKPTENDAAIRAKQERRAIAREYMQLQKHSRRVWIAKAKEQSQREHEKRQQQLEILEATRLNNLRLSKKRRQERKKQEIADLVVTDEEFAVTPVTRATISNSDVTLSKPEVHTPTKYGHLTEMSMGHQEPDFDEPDIADENYNAIGNQITLAHSLSYVPFITNSSSKSDNVTGALEEQSTDTGERVRKLLELKEKAAALSSRLSGLRNRKSSLDAVEGDNRSFAIKPNDRNPNDGIHFPDLEDVHDRSTNNVVAGLKEYEHDVEKDHTSDVIRDDSAKERSEDVANMDSQSESESDAVRGADQMEGAQHGSTVEENDDNAETESLVEMDQATQQSRSFDVASGINEEEVDFDVRSIGVYNISVVWPIDQEDGSNADIRASNYRSQSSGSIAVSSSQSSQSSDISSPRLSRRKETTASLGDSRYQPNETSEERDDYEQISALNHTETNGHAAFNWRSAKNEDIGSDSGGNEDSSPARISPRKKSLYAEAVARSRKYQSESSKPSPGLMRLIRETDDSLSVIDRAAKKLYQEQCERSEREMEKKLQIRMEAEKKELLEKDMALQAVMASLTSARSDSVSEDDEEETCMQAVQYKQLEEIMDEVEKERSQEKEESNDTKDLAPQSIEQGRSSELDQSLANHQISDTNEMTSIYLPPSSPAFWDRLVSDPACTHVDDSRGHIHFNRPHIKIDDSELIAQRETQLRENEEHTSSHIDSPLRVHSPRTLSKRLMAAVDYQETIFEAHMQLSMMEHAHELETVQAETITLAQAFKEEMEQNVATHQLALDHVTLEKKFDGDIHDVIQQLDAIRQVEEQEKVANEVRMEQELRAANLRECSAQTDAPRQADAATCAVFSVDTSTSPVRFAVDAAVQYDLSIVKREKSATTVVLNDGVGYSSIEGEDPYRETFENESHIQVDVQAHDKDRISEAPSIAESILDSSQPSEAGEESDIPSEISHAKASKDDDQFEELGVASSIADEESIAANSISPSAIESAVLDEVNYKGSYRDDNDGMSASIDYEDDFEASSPKMKAVRGQADSVEDEVLDELELSEKFSNKNDANSNRESDSIAVEEKEFGSVNSNIYSSQLEDTSHGKLRKGTKSVVNRPTQQILYQNGNGNDHEVPDGGLALDSSQTPKGLASGYILDLERRKKAEESLLNLRLQTVQERFDHEVKQLDKAIELKHSHTRAVHELKMRKETLRMAFLAEKANVESLKAASIARYYQDLHAFRSLSLDWPHAVARSSHTANLDLHEATNVPPLAFIASSSKPVSPKDEPSNSISSADDYSDEFASHESDHPGRNERIATTHKSIELEKTLFFVASEHSDVHSSTSDLRRASEEIEEEAQNDQLNASDMSENVSEEEQYEEEFISMSENVVDQHVKSIVNADVESRVQEQVESGSVSTDGVKYDDDDFISVSESTQVEEGPDKTEYPSLASQSGGEILEQDIKEDTEITDNSEVPSDKEIEENDTALEGYHEEEHSVISSQHNYSDDAFESGQIEQRQAPYSAHILDEQSISVREEQSTSEDSSTTKLLVAEIGTLQAATTKTHTGHATTENEKVAKKKAKTEELLQAKEQLLIQQKEAFRREEEKRHVDAIAKMALGVDVEGELRRAKADITQQLASEFDALKQAYPMLCVTSRLDENGTTASDTTQPHDSAFNLRKEAVPVSSVMSKLFGKNRASTTEDGYSEDYEAESFEGDEDDVHGKNKASPSEQFDKIDGDTAEVKLDDRLRNDEVESEDLDYDIASEVPSDHSDIEEDGISSVHVEEEEDANKQEMSDGKEATNSDENDYENDYENESFDEDQSTPQISREERSSHAEHHSIEESMEGKHTHKNDDHSEDEYSDEAFDSASGSSSKPDLYKIAFPTSTTHALVTSEVNARAIKSTEELSTNEETLTQAIQTVVAQLEVENLVENLDSEQTERNHATQSSIDEIKSLATSMSVSPSRDEEEESLTKSIEERNMRLQELREKIADRKREVIAVQKQIRVERRKELIAAEEKKLLDEMESVEKLLSADEAALALCRQRNRLEMMHLEARQYDTGKKAGFERGKDLMLGFDYVEAAQITEQARRILNDPLSRVHSKEDHTRGFDLLGGYVYVEVAEPMHYHVDVHVVPPAAVDDNVLGEISFTCEYKVNDTPNDKVVDEDSRSERESYEKIVENEGWHEQLNNSQMNGDFLESVSRREDYSEPGDNKDEDSSLVQPKGEIVPETEATAHDGYPLITQDEETSDLLTEEGAAAQQVNESIDLKMEQSRSPDLLADYAYVEVVDTNSDTHCELLNVDLLFDFDHVESAEAVDVLLIQSPTETDCNIEELRRTSPNFESSSASYNQPTEDAADADLANEDHCVINSQDDSTINPEAKASASGETHGSGSRLNELITEYSAQPDELASCDVPSSPSEKAKSSPDEVSGGSQEDGFVDRGFTYCVFATTLEISASATSRREVTEELETRMDTDPPFSAHDAATDLDVQFNEVGVENVDSTYTTDWSIEQSSESVTAASLRIPNKASFGSDEEPAEKQVIDGDEGSGSSIGGLRSDNTNSNREDIEPSEELYASEDQSDQSSVDSSMRGSRCNADISVDEPNTVALPNDVHVVSGRVADEIFAAVFDDVLASELQLWSHRRRFTPSPQMLPGSGAPYNEPVRTATPIATSRESAKRVLDQNIRVKDRDLTQKVVDRLEIVNGKLQLFTDESVSTSSAFRALCDTVEEIARDHFSSFQPSTLSECSVDILAIIQDRAKAEIDELLSIREQSEHELERQLQLLSDEYGAEDGLNGDVLLSQNCIASNVDSIVSKVQSDLTKTTAALPPAVQSTRPGILPRTPISRAKSTSILSSLQEQQDEELQQRITGMILDDLLRGC</sequence>
<feature type="compositionally biased region" description="Basic and acidic residues" evidence="2">
    <location>
        <begin position="675"/>
        <end position="692"/>
    </location>
</feature>
<feature type="region of interest" description="Disordered" evidence="2">
    <location>
        <begin position="2952"/>
        <end position="3022"/>
    </location>
</feature>
<feature type="compositionally biased region" description="Acidic residues" evidence="2">
    <location>
        <begin position="2231"/>
        <end position="2250"/>
    </location>
</feature>
<feature type="region of interest" description="Disordered" evidence="2">
    <location>
        <begin position="907"/>
        <end position="930"/>
    </location>
</feature>
<feature type="region of interest" description="Disordered" evidence="2">
    <location>
        <begin position="167"/>
        <end position="220"/>
    </location>
</feature>
<feature type="region of interest" description="Disordered" evidence="2">
    <location>
        <begin position="1048"/>
        <end position="1080"/>
    </location>
</feature>
<feature type="compositionally biased region" description="Acidic residues" evidence="2">
    <location>
        <begin position="2993"/>
        <end position="3005"/>
    </location>
</feature>
<feature type="compositionally biased region" description="Basic and acidic residues" evidence="2">
    <location>
        <begin position="29"/>
        <end position="51"/>
    </location>
</feature>
<dbReference type="EMBL" id="BSXW01000031">
    <property type="protein sequence ID" value="GMF10118.1"/>
    <property type="molecule type" value="Genomic_DNA"/>
</dbReference>
<feature type="region of interest" description="Disordered" evidence="2">
    <location>
        <begin position="2125"/>
        <end position="2305"/>
    </location>
</feature>
<feature type="compositionally biased region" description="Polar residues" evidence="2">
    <location>
        <begin position="2763"/>
        <end position="2778"/>
    </location>
</feature>
<feature type="compositionally biased region" description="Acidic residues" evidence="2">
    <location>
        <begin position="2132"/>
        <end position="2148"/>
    </location>
</feature>
<feature type="compositionally biased region" description="Basic and acidic residues" evidence="2">
    <location>
        <begin position="707"/>
        <end position="731"/>
    </location>
</feature>
<feature type="compositionally biased region" description="Basic and acidic residues" evidence="2">
    <location>
        <begin position="1048"/>
        <end position="1065"/>
    </location>
</feature>
<feature type="region of interest" description="Disordered" evidence="2">
    <location>
        <begin position="330"/>
        <end position="458"/>
    </location>
</feature>
<gene>
    <name evidence="3" type="ORF">Plil01_000096300</name>
</gene>
<feature type="coiled-coil region" evidence="1">
    <location>
        <begin position="2355"/>
        <end position="2431"/>
    </location>
</feature>
<feature type="compositionally biased region" description="Polar residues" evidence="2">
    <location>
        <begin position="360"/>
        <end position="370"/>
    </location>
</feature>
<evidence type="ECO:0000313" key="3">
    <source>
        <dbReference type="EMBL" id="GMF10118.1"/>
    </source>
</evidence>
<feature type="compositionally biased region" description="Basic and acidic residues" evidence="2">
    <location>
        <begin position="1772"/>
        <end position="1783"/>
    </location>
</feature>
<keyword evidence="4" id="KW-1185">Reference proteome</keyword>
<feature type="region of interest" description="Disordered" evidence="2">
    <location>
        <begin position="836"/>
        <end position="883"/>
    </location>
</feature>
<feature type="compositionally biased region" description="Basic and acidic residues" evidence="2">
    <location>
        <begin position="2218"/>
        <end position="2230"/>
    </location>
</feature>
<evidence type="ECO:0000313" key="4">
    <source>
        <dbReference type="Proteomes" id="UP001165083"/>
    </source>
</evidence>
<feature type="region of interest" description="Disordered" evidence="2">
    <location>
        <begin position="2795"/>
        <end position="2819"/>
    </location>
</feature>
<keyword evidence="1" id="KW-0175">Coiled coil</keyword>
<evidence type="ECO:0000256" key="1">
    <source>
        <dbReference type="SAM" id="Coils"/>
    </source>
</evidence>
<organism evidence="3 4">
    <name type="scientific">Phytophthora lilii</name>
    <dbReference type="NCBI Taxonomy" id="2077276"/>
    <lineage>
        <taxon>Eukaryota</taxon>
        <taxon>Sar</taxon>
        <taxon>Stramenopiles</taxon>
        <taxon>Oomycota</taxon>
        <taxon>Peronosporomycetes</taxon>
        <taxon>Peronosporales</taxon>
        <taxon>Peronosporaceae</taxon>
        <taxon>Phytophthora</taxon>
    </lineage>
</organism>
<feature type="compositionally biased region" description="Acidic residues" evidence="2">
    <location>
        <begin position="2182"/>
        <end position="2191"/>
    </location>
</feature>
<feature type="compositionally biased region" description="Low complexity" evidence="2">
    <location>
        <begin position="836"/>
        <end position="853"/>
    </location>
</feature>
<feature type="compositionally biased region" description="Polar residues" evidence="2">
    <location>
        <begin position="167"/>
        <end position="177"/>
    </location>
</feature>
<feature type="compositionally biased region" description="Basic and acidic residues" evidence="2">
    <location>
        <begin position="1734"/>
        <end position="1746"/>
    </location>
</feature>
<feature type="region of interest" description="Disordered" evidence="2">
    <location>
        <begin position="1378"/>
        <end position="1410"/>
    </location>
</feature>
<feature type="region of interest" description="Disordered" evidence="2">
    <location>
        <begin position="1708"/>
        <end position="1746"/>
    </location>
</feature>
<name>A0A9W6TCX1_9STRA</name>
<feature type="coiled-coil region" evidence="1">
    <location>
        <begin position="2002"/>
        <end position="2036"/>
    </location>
</feature>
<evidence type="ECO:0000256" key="2">
    <source>
        <dbReference type="SAM" id="MobiDB-lite"/>
    </source>
</evidence>
<reference evidence="3" key="1">
    <citation type="submission" date="2023-04" db="EMBL/GenBank/DDBJ databases">
        <title>Phytophthora lilii NBRC 32176.</title>
        <authorList>
            <person name="Ichikawa N."/>
            <person name="Sato H."/>
            <person name="Tonouchi N."/>
        </authorList>
    </citation>
    <scope>NUCLEOTIDE SEQUENCE</scope>
    <source>
        <strain evidence="3">NBRC 32176</strain>
    </source>
</reference>
<feature type="compositionally biased region" description="Basic and acidic residues" evidence="2">
    <location>
        <begin position="2256"/>
        <end position="2283"/>
    </location>
</feature>
<feature type="region of interest" description="Disordered" evidence="2">
    <location>
        <begin position="660"/>
        <end position="692"/>
    </location>
</feature>
<comment type="caution">
    <text evidence="3">The sequence shown here is derived from an EMBL/GenBank/DDBJ whole genome shotgun (WGS) entry which is preliminary data.</text>
</comment>
<protein>
    <submittedName>
        <fullName evidence="3">Unnamed protein product</fullName>
    </submittedName>
</protein>
<feature type="compositionally biased region" description="Basic and acidic residues" evidence="2">
    <location>
        <begin position="2628"/>
        <end position="2643"/>
    </location>
</feature>
<feature type="compositionally biased region" description="Basic and acidic residues" evidence="2">
    <location>
        <begin position="2160"/>
        <end position="2181"/>
    </location>
</feature>
<accession>A0A9W6TCX1</accession>
<feature type="region of interest" description="Disordered" evidence="2">
    <location>
        <begin position="707"/>
        <end position="770"/>
    </location>
</feature>
<feature type="region of interest" description="Disordered" evidence="2">
    <location>
        <begin position="1"/>
        <end position="79"/>
    </location>
</feature>
<feature type="compositionally biased region" description="Acidic residues" evidence="2">
    <location>
        <begin position="2284"/>
        <end position="2294"/>
    </location>
</feature>
<feature type="region of interest" description="Disordered" evidence="2">
    <location>
        <begin position="2835"/>
        <end position="2862"/>
    </location>
</feature>
<feature type="region of interest" description="Disordered" evidence="2">
    <location>
        <begin position="1833"/>
        <end position="1975"/>
    </location>
</feature>
<feature type="region of interest" description="Disordered" evidence="2">
    <location>
        <begin position="1772"/>
        <end position="1807"/>
    </location>
</feature>
<feature type="region of interest" description="Disordered" evidence="2">
    <location>
        <begin position="2628"/>
        <end position="2650"/>
    </location>
</feature>
<feature type="compositionally biased region" description="Polar residues" evidence="2">
    <location>
        <begin position="863"/>
        <end position="875"/>
    </location>
</feature>
<dbReference type="OrthoDB" id="116474at2759"/>
<dbReference type="Proteomes" id="UP001165083">
    <property type="component" value="Unassembled WGS sequence"/>
</dbReference>